<evidence type="ECO:0000256" key="5">
    <source>
        <dbReference type="ARBA" id="ARBA00047942"/>
    </source>
</evidence>
<keyword evidence="4" id="KW-0949">S-adenosyl-L-methionine</keyword>
<evidence type="ECO:0000256" key="2">
    <source>
        <dbReference type="ARBA" id="ARBA00022603"/>
    </source>
</evidence>
<comment type="caution">
    <text evidence="6">The sequence shown here is derived from an EMBL/GenBank/DDBJ whole genome shotgun (WGS) entry which is preliminary data.</text>
</comment>
<sequence length="151" mass="17652">MRFNSKGGFNVPFGHKPNRFAKAYITKIVNQVDKVQKTIKGKNWVFKTQDWKTTTDEANKDDFIYLDPPYIGRCTDYFNTWSDNDAQLLSNISHHLPCQYALSMWLENKYRKNEHIANDWLSKEIKTISHFYHLGSTESLRNAMTEALVLG</sequence>
<protein>
    <recommendedName>
        <fullName evidence="1">site-specific DNA-methyltransferase (adenine-specific)</fullName>
        <ecNumber evidence="1">2.1.1.72</ecNumber>
    </recommendedName>
</protein>
<dbReference type="EMBL" id="MLJW01006339">
    <property type="protein sequence ID" value="OIQ66821.1"/>
    <property type="molecule type" value="Genomic_DNA"/>
</dbReference>
<evidence type="ECO:0000256" key="4">
    <source>
        <dbReference type="ARBA" id="ARBA00022691"/>
    </source>
</evidence>
<dbReference type="GO" id="GO:0009007">
    <property type="term" value="F:site-specific DNA-methyltransferase (adenine-specific) activity"/>
    <property type="evidence" value="ECO:0007669"/>
    <property type="project" value="UniProtKB-EC"/>
</dbReference>
<dbReference type="InterPro" id="IPR012327">
    <property type="entry name" value="MeTrfase_D12"/>
</dbReference>
<evidence type="ECO:0000256" key="1">
    <source>
        <dbReference type="ARBA" id="ARBA00011900"/>
    </source>
</evidence>
<dbReference type="PANTHER" id="PTHR30481">
    <property type="entry name" value="DNA ADENINE METHYLASE"/>
    <property type="match status" value="1"/>
</dbReference>
<dbReference type="InterPro" id="IPR002052">
    <property type="entry name" value="DNA_methylase_N6_adenine_CS"/>
</dbReference>
<dbReference type="GO" id="GO:0006298">
    <property type="term" value="P:mismatch repair"/>
    <property type="evidence" value="ECO:0007669"/>
    <property type="project" value="TreeGrafter"/>
</dbReference>
<evidence type="ECO:0000256" key="3">
    <source>
        <dbReference type="ARBA" id="ARBA00022679"/>
    </source>
</evidence>
<dbReference type="AlphaFoldDB" id="A0A1J5PTD3"/>
<dbReference type="Gene3D" id="3.40.50.150">
    <property type="entry name" value="Vaccinia Virus protein VP39"/>
    <property type="match status" value="1"/>
</dbReference>
<dbReference type="PANTHER" id="PTHR30481:SF3">
    <property type="entry name" value="DNA ADENINE METHYLASE"/>
    <property type="match status" value="1"/>
</dbReference>
<dbReference type="InterPro" id="IPR029063">
    <property type="entry name" value="SAM-dependent_MTases_sf"/>
</dbReference>
<keyword evidence="2 6" id="KW-0489">Methyltransferase</keyword>
<dbReference type="GO" id="GO:0009307">
    <property type="term" value="P:DNA restriction-modification system"/>
    <property type="evidence" value="ECO:0007669"/>
    <property type="project" value="InterPro"/>
</dbReference>
<name>A0A1J5PTD3_9ZZZZ</name>
<dbReference type="GO" id="GO:0032259">
    <property type="term" value="P:methylation"/>
    <property type="evidence" value="ECO:0007669"/>
    <property type="project" value="UniProtKB-KW"/>
</dbReference>
<reference evidence="6" key="1">
    <citation type="submission" date="2016-10" db="EMBL/GenBank/DDBJ databases">
        <title>Sequence of Gallionella enrichment culture.</title>
        <authorList>
            <person name="Poehlein A."/>
            <person name="Muehling M."/>
            <person name="Daniel R."/>
        </authorList>
    </citation>
    <scope>NUCLEOTIDE SEQUENCE</scope>
</reference>
<gene>
    <name evidence="6" type="ORF">GALL_516060</name>
</gene>
<dbReference type="GO" id="GO:0043565">
    <property type="term" value="F:sequence-specific DNA binding"/>
    <property type="evidence" value="ECO:0007669"/>
    <property type="project" value="TreeGrafter"/>
</dbReference>
<proteinExistence type="predicted"/>
<dbReference type="GO" id="GO:1904047">
    <property type="term" value="F:S-adenosyl-L-methionine binding"/>
    <property type="evidence" value="ECO:0007669"/>
    <property type="project" value="TreeGrafter"/>
</dbReference>
<organism evidence="6">
    <name type="scientific">mine drainage metagenome</name>
    <dbReference type="NCBI Taxonomy" id="410659"/>
    <lineage>
        <taxon>unclassified sequences</taxon>
        <taxon>metagenomes</taxon>
        <taxon>ecological metagenomes</taxon>
    </lineage>
</organism>
<keyword evidence="3" id="KW-0808">Transferase</keyword>
<accession>A0A1J5PTD3</accession>
<dbReference type="EC" id="2.1.1.72" evidence="1"/>
<dbReference type="Pfam" id="PF02086">
    <property type="entry name" value="MethyltransfD12"/>
    <property type="match status" value="1"/>
</dbReference>
<evidence type="ECO:0000313" key="6">
    <source>
        <dbReference type="EMBL" id="OIQ66821.1"/>
    </source>
</evidence>
<dbReference type="SUPFAM" id="SSF53335">
    <property type="entry name" value="S-adenosyl-L-methionine-dependent methyltransferases"/>
    <property type="match status" value="1"/>
</dbReference>
<dbReference type="PROSITE" id="PS00092">
    <property type="entry name" value="N6_MTASE"/>
    <property type="match status" value="1"/>
</dbReference>
<comment type="catalytic activity">
    <reaction evidence="5">
        <text>a 2'-deoxyadenosine in DNA + S-adenosyl-L-methionine = an N(6)-methyl-2'-deoxyadenosine in DNA + S-adenosyl-L-homocysteine + H(+)</text>
        <dbReference type="Rhea" id="RHEA:15197"/>
        <dbReference type="Rhea" id="RHEA-COMP:12418"/>
        <dbReference type="Rhea" id="RHEA-COMP:12419"/>
        <dbReference type="ChEBI" id="CHEBI:15378"/>
        <dbReference type="ChEBI" id="CHEBI:57856"/>
        <dbReference type="ChEBI" id="CHEBI:59789"/>
        <dbReference type="ChEBI" id="CHEBI:90615"/>
        <dbReference type="ChEBI" id="CHEBI:90616"/>
        <dbReference type="EC" id="2.1.1.72"/>
    </reaction>
</comment>